<organism evidence="1 2">
    <name type="scientific">Elstera litoralis</name>
    <dbReference type="NCBI Taxonomy" id="552518"/>
    <lineage>
        <taxon>Bacteria</taxon>
        <taxon>Pseudomonadati</taxon>
        <taxon>Pseudomonadota</taxon>
        <taxon>Alphaproteobacteria</taxon>
        <taxon>Rhodospirillales</taxon>
        <taxon>Rhodospirillaceae</taxon>
        <taxon>Elstera</taxon>
    </lineage>
</organism>
<dbReference type="Proteomes" id="UP000033774">
    <property type="component" value="Unassembled WGS sequence"/>
</dbReference>
<dbReference type="EMBL" id="LAJY01000445">
    <property type="protein sequence ID" value="KJV08789.1"/>
    <property type="molecule type" value="Genomic_DNA"/>
</dbReference>
<keyword evidence="2" id="KW-1185">Reference proteome</keyword>
<keyword evidence="1" id="KW-0396">Initiation factor</keyword>
<feature type="non-terminal residue" evidence="1">
    <location>
        <position position="80"/>
    </location>
</feature>
<evidence type="ECO:0000313" key="1">
    <source>
        <dbReference type="EMBL" id="KJV08789.1"/>
    </source>
</evidence>
<proteinExistence type="predicted"/>
<dbReference type="InterPro" id="IPR021070">
    <property type="entry name" value="Killing_trait_RebB"/>
</dbReference>
<gene>
    <name evidence="1" type="ORF">VZ95_15455</name>
</gene>
<dbReference type="Pfam" id="PF11747">
    <property type="entry name" value="RebB"/>
    <property type="match status" value="1"/>
</dbReference>
<dbReference type="GO" id="GO:0003743">
    <property type="term" value="F:translation initiation factor activity"/>
    <property type="evidence" value="ECO:0007669"/>
    <property type="project" value="UniProtKB-KW"/>
</dbReference>
<comment type="caution">
    <text evidence="1">The sequence shown here is derived from an EMBL/GenBank/DDBJ whole genome shotgun (WGS) entry which is preliminary data.</text>
</comment>
<sequence>MVDLVGTTNTRIVDSVTGAATLLTGQSPSQAFAMLDAVMVETLGMAMYNAVNRQQNAGMTSAAAVTAACARMLGAPFPVP</sequence>
<name>A0A0F3IT69_9PROT</name>
<keyword evidence="1" id="KW-0648">Protein biosynthesis</keyword>
<dbReference type="AlphaFoldDB" id="A0A0F3IT69"/>
<dbReference type="RefSeq" id="WP_045776657.1">
    <property type="nucleotide sequence ID" value="NZ_LAJY01000445.1"/>
</dbReference>
<accession>A0A0F3IT69</accession>
<reference evidence="1 2" key="1">
    <citation type="submission" date="2015-03" db="EMBL/GenBank/DDBJ databases">
        <title>Draft genome sequence of Elstera litoralis.</title>
        <authorList>
            <person name="Rahalkar M.C."/>
            <person name="Dhakephalkar P.K."/>
            <person name="Pore S.D."/>
            <person name="Arora P."/>
            <person name="Kapse N.G."/>
            <person name="Pandit P.S."/>
        </authorList>
    </citation>
    <scope>NUCLEOTIDE SEQUENCE [LARGE SCALE GENOMIC DNA]</scope>
    <source>
        <strain evidence="1 2">Dia-1</strain>
    </source>
</reference>
<protein>
    <submittedName>
        <fullName evidence="1">Translation initiation factor 2</fullName>
    </submittedName>
</protein>
<evidence type="ECO:0000313" key="2">
    <source>
        <dbReference type="Proteomes" id="UP000033774"/>
    </source>
</evidence>